<dbReference type="GO" id="GO:0140326">
    <property type="term" value="F:ATPase-coupled intramembrane lipid transporter activity"/>
    <property type="evidence" value="ECO:0007669"/>
    <property type="project" value="TreeGrafter"/>
</dbReference>
<evidence type="ECO:0000259" key="2">
    <source>
        <dbReference type="Pfam" id="PF16209"/>
    </source>
</evidence>
<organism evidence="3">
    <name type="scientific">Arion vulgaris</name>
    <dbReference type="NCBI Taxonomy" id="1028688"/>
    <lineage>
        <taxon>Eukaryota</taxon>
        <taxon>Metazoa</taxon>
        <taxon>Spiralia</taxon>
        <taxon>Lophotrochozoa</taxon>
        <taxon>Mollusca</taxon>
        <taxon>Gastropoda</taxon>
        <taxon>Heterobranchia</taxon>
        <taxon>Euthyneura</taxon>
        <taxon>Panpulmonata</taxon>
        <taxon>Eupulmonata</taxon>
        <taxon>Stylommatophora</taxon>
        <taxon>Helicina</taxon>
        <taxon>Arionoidea</taxon>
        <taxon>Arionidae</taxon>
        <taxon>Arion</taxon>
    </lineage>
</organism>
<name>A0A0B6Z041_9EUPU</name>
<feature type="compositionally biased region" description="Basic and acidic residues" evidence="1">
    <location>
        <begin position="59"/>
        <end position="72"/>
    </location>
</feature>
<dbReference type="PANTHER" id="PTHR24092:SF150">
    <property type="entry name" value="PHOSPHOLIPID-TRANSPORTING ATPASE"/>
    <property type="match status" value="1"/>
</dbReference>
<dbReference type="Pfam" id="PF16209">
    <property type="entry name" value="PhoLip_ATPase_N"/>
    <property type="match status" value="1"/>
</dbReference>
<feature type="non-terminal residue" evidence="3">
    <location>
        <position position="194"/>
    </location>
</feature>
<sequence length="194" mass="21916">MTSGEQHIKMAELQSIQHINDNVEDNDVIGKMSSVDKSADVDVTDGVMRLVGVTSDYQHIKNEDDPNADPRRATNTTNATGAGGTHQWRTILLNASQRQKYCSNMISTAKYNMFTFLPKFLFEQFRKYANIFFLFIALMQQIPNVSPTGRYTTAVPLLLILTVSAIKEIIEDVKRHRADGNVNNREITVHRQGK</sequence>
<feature type="region of interest" description="Disordered" evidence="1">
    <location>
        <begin position="59"/>
        <end position="82"/>
    </location>
</feature>
<proteinExistence type="predicted"/>
<gene>
    <name evidence="3" type="primary">ORF43157</name>
</gene>
<dbReference type="GO" id="GO:0005886">
    <property type="term" value="C:plasma membrane"/>
    <property type="evidence" value="ECO:0007669"/>
    <property type="project" value="TreeGrafter"/>
</dbReference>
<dbReference type="AlphaFoldDB" id="A0A0B6Z041"/>
<dbReference type="GO" id="GO:0045332">
    <property type="term" value="P:phospholipid translocation"/>
    <property type="evidence" value="ECO:0007669"/>
    <property type="project" value="TreeGrafter"/>
</dbReference>
<dbReference type="EMBL" id="HACG01014887">
    <property type="protein sequence ID" value="CEK61752.1"/>
    <property type="molecule type" value="Transcribed_RNA"/>
</dbReference>
<evidence type="ECO:0000313" key="3">
    <source>
        <dbReference type="EMBL" id="CEK61752.1"/>
    </source>
</evidence>
<evidence type="ECO:0000256" key="1">
    <source>
        <dbReference type="SAM" id="MobiDB-lite"/>
    </source>
</evidence>
<feature type="domain" description="P-type ATPase N-terminal" evidence="2">
    <location>
        <begin position="96"/>
        <end position="153"/>
    </location>
</feature>
<dbReference type="SUPFAM" id="SSF81665">
    <property type="entry name" value="Calcium ATPase, transmembrane domain M"/>
    <property type="match status" value="1"/>
</dbReference>
<reference evidence="3" key="1">
    <citation type="submission" date="2014-12" db="EMBL/GenBank/DDBJ databases">
        <title>Insight into the proteome of Arion vulgaris.</title>
        <authorList>
            <person name="Aradska J."/>
            <person name="Bulat T."/>
            <person name="Smidak R."/>
            <person name="Sarate P."/>
            <person name="Gangsoo J."/>
            <person name="Sialana F."/>
            <person name="Bilban M."/>
            <person name="Lubec G."/>
        </authorList>
    </citation>
    <scope>NUCLEOTIDE SEQUENCE</scope>
    <source>
        <tissue evidence="3">Skin</tissue>
    </source>
</reference>
<accession>A0A0B6Z041</accession>
<protein>
    <recommendedName>
        <fullName evidence="2">P-type ATPase N-terminal domain-containing protein</fullName>
    </recommendedName>
</protein>
<dbReference type="GO" id="GO:0005802">
    <property type="term" value="C:trans-Golgi network"/>
    <property type="evidence" value="ECO:0007669"/>
    <property type="project" value="TreeGrafter"/>
</dbReference>
<dbReference type="InterPro" id="IPR023298">
    <property type="entry name" value="ATPase_P-typ_TM_dom_sf"/>
</dbReference>
<dbReference type="InterPro" id="IPR032631">
    <property type="entry name" value="P-type_ATPase_N"/>
</dbReference>
<dbReference type="PANTHER" id="PTHR24092">
    <property type="entry name" value="PROBABLE PHOSPHOLIPID-TRANSPORTING ATPASE"/>
    <property type="match status" value="1"/>
</dbReference>